<dbReference type="Proteomes" id="UP000437736">
    <property type="component" value="Unassembled WGS sequence"/>
</dbReference>
<evidence type="ECO:0000256" key="6">
    <source>
        <dbReference type="ARBA" id="ARBA00023002"/>
    </source>
</evidence>
<dbReference type="InterPro" id="IPR001155">
    <property type="entry name" value="OxRdtase_FMN_N"/>
</dbReference>
<feature type="non-terminal residue" evidence="10">
    <location>
        <position position="409"/>
    </location>
</feature>
<dbReference type="InterPro" id="IPR051793">
    <property type="entry name" value="NADH:flavin_oxidoreductase"/>
</dbReference>
<keyword evidence="5" id="KW-0479">Metal-binding</keyword>
<keyword evidence="7" id="KW-0408">Iron</keyword>
<evidence type="ECO:0000256" key="4">
    <source>
        <dbReference type="ARBA" id="ARBA00022643"/>
    </source>
</evidence>
<evidence type="ECO:0000313" key="10">
    <source>
        <dbReference type="EMBL" id="MST34862.1"/>
    </source>
</evidence>
<keyword evidence="6" id="KW-0560">Oxidoreductase</keyword>
<evidence type="ECO:0000256" key="3">
    <source>
        <dbReference type="ARBA" id="ARBA00022630"/>
    </source>
</evidence>
<evidence type="ECO:0000256" key="8">
    <source>
        <dbReference type="ARBA" id="ARBA00023014"/>
    </source>
</evidence>
<keyword evidence="4" id="KW-0288">FMN</keyword>
<keyword evidence="3" id="KW-0285">Flavoprotein</keyword>
<accession>A0ABW9QYA7</accession>
<evidence type="ECO:0000256" key="7">
    <source>
        <dbReference type="ARBA" id="ARBA00023004"/>
    </source>
</evidence>
<evidence type="ECO:0000256" key="1">
    <source>
        <dbReference type="ARBA" id="ARBA00001917"/>
    </source>
</evidence>
<dbReference type="Pfam" id="PF00724">
    <property type="entry name" value="Oxidored_FMN"/>
    <property type="match status" value="1"/>
</dbReference>
<protein>
    <submittedName>
        <fullName evidence="10">Oxidoreductase</fullName>
    </submittedName>
</protein>
<evidence type="ECO:0000313" key="11">
    <source>
        <dbReference type="Proteomes" id="UP000437736"/>
    </source>
</evidence>
<name>A0ABW9QYA7_9ACTN</name>
<dbReference type="PANTHER" id="PTHR42917:SF2">
    <property type="entry name" value="2,4-DIENOYL-COA REDUCTASE [(2E)-ENOYL-COA-PRODUCING]"/>
    <property type="match status" value="1"/>
</dbReference>
<comment type="cofactor">
    <cofactor evidence="2">
        <name>[4Fe-4S] cluster</name>
        <dbReference type="ChEBI" id="CHEBI:49883"/>
    </cofactor>
</comment>
<dbReference type="EMBL" id="WJHE01001262">
    <property type="protein sequence ID" value="MST34862.1"/>
    <property type="molecule type" value="Genomic_DNA"/>
</dbReference>
<dbReference type="PANTHER" id="PTHR42917">
    <property type="entry name" value="2,4-DIENOYL-COA REDUCTASE"/>
    <property type="match status" value="1"/>
</dbReference>
<dbReference type="Gene3D" id="3.20.20.70">
    <property type="entry name" value="Aldolase class I"/>
    <property type="match status" value="1"/>
</dbReference>
<feature type="domain" description="NADH:flavin oxidoreductase/NADH oxidase N-terminal" evidence="9">
    <location>
        <begin position="10"/>
        <end position="345"/>
    </location>
</feature>
<keyword evidence="8" id="KW-0411">Iron-sulfur</keyword>
<dbReference type="SUPFAM" id="SSF51395">
    <property type="entry name" value="FMN-linked oxidoreductases"/>
    <property type="match status" value="1"/>
</dbReference>
<evidence type="ECO:0000259" key="9">
    <source>
        <dbReference type="Pfam" id="PF00724"/>
    </source>
</evidence>
<proteinExistence type="predicted"/>
<reference evidence="10 11" key="1">
    <citation type="submission" date="2019-11" db="EMBL/GenBank/DDBJ databases">
        <title>Acidiferrimicrobium australis gen. nov., sp. nov., an acidophilic and obligately heterotrophic, member of the Actinobacteria that catalyses dissimilatory oxido- reduction of iron isolated from metal-rich acidic water in Chile.</title>
        <authorList>
            <person name="Gonzalez D."/>
            <person name="Huber K."/>
            <person name="Hedrich S."/>
            <person name="Rojas-Villalobos C."/>
            <person name="Quatrini R."/>
            <person name="Dinamarca M.A."/>
            <person name="Schwarz A."/>
            <person name="Canales C."/>
            <person name="Nancucheo I."/>
        </authorList>
    </citation>
    <scope>NUCLEOTIDE SEQUENCE [LARGE SCALE GENOMIC DNA]</scope>
    <source>
        <strain evidence="10 11">USS-CCA1</strain>
    </source>
</reference>
<comment type="caution">
    <text evidence="10">The sequence shown here is derived from an EMBL/GenBank/DDBJ whole genome shotgun (WGS) entry which is preliminary data.</text>
</comment>
<sequence length="409" mass="42000">MAPSPPFPHLFAPLAIGPVTIRNRIVSSGHDTVMVHDGKVTDQLVAYQEARAAGGAGLIVVQVAGVHATAHYTSHNLMAHDDSCIPGYEALVAAVKPHGTALFGQLFHPGREIMESDDGTAPVALAPSAVPNERFRVMPRALTVAEIEELVASYGAAAGRLARAGLDGVEVVASHGYLPAQFLSAGTNRRDDAYGGDEERRLRFVREVLVAARAAVGPSKVVGMRISLDERDPTGLGADAAAAAVVALAGAGLLDYVSVTTGTSATLGGSDHIVPEMGVANGYLAGAAGGLKAAVAIPVIVAGRLNQPQDAERVLAAGQADACVMTRALIADPAMPNLAAEGRTDDIRACIACNQACIGHFHAGYPISCIQHPETGRERRYGRRVPAAGPKRVLVVGAGPAGMKAAAVA</sequence>
<evidence type="ECO:0000256" key="2">
    <source>
        <dbReference type="ARBA" id="ARBA00001966"/>
    </source>
</evidence>
<gene>
    <name evidence="10" type="ORF">GHK86_19315</name>
</gene>
<organism evidence="10 11">
    <name type="scientific">Acidiferrimicrobium australe</name>
    <dbReference type="NCBI Taxonomy" id="2664430"/>
    <lineage>
        <taxon>Bacteria</taxon>
        <taxon>Bacillati</taxon>
        <taxon>Actinomycetota</taxon>
        <taxon>Acidimicrobiia</taxon>
        <taxon>Acidimicrobiales</taxon>
        <taxon>Acidimicrobiaceae</taxon>
        <taxon>Acidiferrimicrobium</taxon>
    </lineage>
</organism>
<evidence type="ECO:0000256" key="5">
    <source>
        <dbReference type="ARBA" id="ARBA00022723"/>
    </source>
</evidence>
<keyword evidence="11" id="KW-1185">Reference proteome</keyword>
<dbReference type="InterPro" id="IPR013785">
    <property type="entry name" value="Aldolase_TIM"/>
</dbReference>
<comment type="cofactor">
    <cofactor evidence="1">
        <name>FMN</name>
        <dbReference type="ChEBI" id="CHEBI:58210"/>
    </cofactor>
</comment>